<feature type="binding site" evidence="12">
    <location>
        <position position="835"/>
    </location>
    <ligand>
        <name>[4Fe-4S] cluster</name>
        <dbReference type="ChEBI" id="CHEBI:49883"/>
        <label>3</label>
    </ligand>
</feature>
<evidence type="ECO:0000313" key="15">
    <source>
        <dbReference type="Proteomes" id="UP000427769"/>
    </source>
</evidence>
<evidence type="ECO:0000256" key="9">
    <source>
        <dbReference type="PIRNR" id="PIRNR000159"/>
    </source>
</evidence>
<feature type="binding site" evidence="10">
    <location>
        <position position="24"/>
    </location>
    <ligand>
        <name>pyruvate</name>
        <dbReference type="ChEBI" id="CHEBI:15361"/>
    </ligand>
</feature>
<dbReference type="Gene3D" id="4.10.780.10">
    <property type="entry name" value="Pyruvate-flavodoxin oxidoreductase, EKR domain"/>
    <property type="match status" value="1"/>
</dbReference>
<dbReference type="Pfam" id="PF17147">
    <property type="entry name" value="PFOR_II"/>
    <property type="match status" value="1"/>
</dbReference>
<evidence type="ECO:0000256" key="1">
    <source>
        <dbReference type="ARBA" id="ARBA00009032"/>
    </source>
</evidence>
<evidence type="ECO:0000256" key="10">
    <source>
        <dbReference type="PIRSR" id="PIRSR000159-1"/>
    </source>
</evidence>
<dbReference type="InterPro" id="IPR050722">
    <property type="entry name" value="Pyruvate:ferred/Flavod_OxRd"/>
</dbReference>
<keyword evidence="2 9" id="KW-0813">Transport</keyword>
<dbReference type="InterPro" id="IPR002869">
    <property type="entry name" value="Pyrv_flavodox_OxRed_cen"/>
</dbReference>
<feature type="binding site" evidence="12">
    <location>
        <position position="807"/>
    </location>
    <ligand>
        <name>[4Fe-4S] cluster</name>
        <dbReference type="ChEBI" id="CHEBI:49883"/>
        <label>3</label>
    </ligand>
</feature>
<dbReference type="GO" id="GO:0030976">
    <property type="term" value="F:thiamine pyrophosphate binding"/>
    <property type="evidence" value="ECO:0007669"/>
    <property type="project" value="InterPro"/>
</dbReference>
<feature type="binding site" evidence="12">
    <location>
        <position position="684"/>
    </location>
    <ligand>
        <name>[4Fe-4S] cluster</name>
        <dbReference type="ChEBI" id="CHEBI:49883"/>
        <label>1</label>
    </ligand>
</feature>
<evidence type="ECO:0000256" key="6">
    <source>
        <dbReference type="ARBA" id="ARBA00023002"/>
    </source>
</evidence>
<dbReference type="FunFam" id="3.40.50.920:FF:000007">
    <property type="entry name" value="Pyruvate:ferredoxin (Flavodoxin) oxidoreductase"/>
    <property type="match status" value="1"/>
</dbReference>
<feature type="binding site" evidence="10">
    <location>
        <position position="835"/>
    </location>
    <ligand>
        <name>thiamine diphosphate</name>
        <dbReference type="ChEBI" id="CHEBI:58937"/>
    </ligand>
</feature>
<dbReference type="InterPro" id="IPR029061">
    <property type="entry name" value="THDP-binding"/>
</dbReference>
<feature type="domain" description="4Fe-4S ferredoxin-type" evidence="13">
    <location>
        <begin position="675"/>
        <end position="704"/>
    </location>
</feature>
<dbReference type="Proteomes" id="UP000427769">
    <property type="component" value="Chromosome"/>
</dbReference>
<dbReference type="Pfam" id="PF01558">
    <property type="entry name" value="POR"/>
    <property type="match status" value="1"/>
</dbReference>
<dbReference type="InterPro" id="IPR019752">
    <property type="entry name" value="Pyrv/ketoisovalerate_OxRed_cat"/>
</dbReference>
<feature type="domain" description="4Fe-4S ferredoxin-type" evidence="13">
    <location>
        <begin position="730"/>
        <end position="761"/>
    </location>
</feature>
<evidence type="ECO:0000259" key="13">
    <source>
        <dbReference type="PROSITE" id="PS51379"/>
    </source>
</evidence>
<dbReference type="Pfam" id="PF02775">
    <property type="entry name" value="TPP_enzyme_C"/>
    <property type="match status" value="1"/>
</dbReference>
<dbReference type="InterPro" id="IPR017896">
    <property type="entry name" value="4Fe4S_Fe-S-bd"/>
</dbReference>
<dbReference type="Gene3D" id="3.30.70.20">
    <property type="match status" value="1"/>
</dbReference>
<evidence type="ECO:0000256" key="8">
    <source>
        <dbReference type="ARBA" id="ARBA00023014"/>
    </source>
</evidence>
<reference evidence="14 15" key="1">
    <citation type="submission" date="2019-11" db="EMBL/GenBank/DDBJ databases">
        <title>Comparative genomics of hydrocarbon-degrading Desulfosarcina strains.</title>
        <authorList>
            <person name="Watanabe M."/>
            <person name="Kojima H."/>
            <person name="Fukui M."/>
        </authorList>
    </citation>
    <scope>NUCLEOTIDE SEQUENCE [LARGE SCALE GENOMIC DNA]</scope>
    <source>
        <strain evidence="14 15">PP31</strain>
    </source>
</reference>
<dbReference type="InterPro" id="IPR017900">
    <property type="entry name" value="4Fe4S_Fe_S_CS"/>
</dbReference>
<feature type="site" description="Important for catalytic activity" evidence="11">
    <location>
        <position position="992"/>
    </location>
</feature>
<feature type="binding site" evidence="10">
    <location>
        <begin position="958"/>
        <end position="961"/>
    </location>
    <ligand>
        <name>thiamine diphosphate</name>
        <dbReference type="ChEBI" id="CHEBI:58937"/>
    </ligand>
</feature>
<feature type="binding site" evidence="10">
    <location>
        <begin position="987"/>
        <end position="992"/>
    </location>
    <ligand>
        <name>thiamine diphosphate</name>
        <dbReference type="ChEBI" id="CHEBI:58937"/>
    </ligand>
</feature>
<keyword evidence="8 12" id="KW-0411">Iron-sulfur</keyword>
<dbReference type="InterPro" id="IPR009014">
    <property type="entry name" value="Transketo_C/PFOR_II"/>
</dbReference>
<dbReference type="EMBL" id="AP021875">
    <property type="protein sequence ID" value="BBO73147.1"/>
    <property type="molecule type" value="Genomic_DNA"/>
</dbReference>
<feature type="site" description="Important for catalytic activity" evidence="11">
    <location>
        <position position="57"/>
    </location>
</feature>
<evidence type="ECO:0000256" key="11">
    <source>
        <dbReference type="PIRSR" id="PIRSR000159-2"/>
    </source>
</evidence>
<accession>A0A5K7Z9I7</accession>
<evidence type="ECO:0000256" key="2">
    <source>
        <dbReference type="ARBA" id="ARBA00022448"/>
    </source>
</evidence>
<keyword evidence="15" id="KW-1185">Reference proteome</keyword>
<dbReference type="InterPro" id="IPR011766">
    <property type="entry name" value="TPP_enzyme_TPP-bd"/>
</dbReference>
<evidence type="ECO:0000313" key="14">
    <source>
        <dbReference type="EMBL" id="BBO73147.1"/>
    </source>
</evidence>
<dbReference type="InterPro" id="IPR037112">
    <property type="entry name" value="Pyrv-flavodox_OxR_EKR_sf"/>
</dbReference>
<dbReference type="SMART" id="SM00890">
    <property type="entry name" value="EKR"/>
    <property type="match status" value="1"/>
</dbReference>
<dbReference type="NCBIfam" id="TIGR02176">
    <property type="entry name" value="pyruv_ox_red"/>
    <property type="match status" value="1"/>
</dbReference>
<dbReference type="Pfam" id="PF10371">
    <property type="entry name" value="EKR"/>
    <property type="match status" value="1"/>
</dbReference>
<gene>
    <name evidence="14" type="primary">nifJ2</name>
    <name evidence="14" type="ORF">DSCW_05640</name>
</gene>
<feature type="binding site" evidence="12">
    <location>
        <position position="694"/>
    </location>
    <ligand>
        <name>[4Fe-4S] cluster</name>
        <dbReference type="ChEBI" id="CHEBI:49883"/>
        <label>2</label>
    </ligand>
</feature>
<evidence type="ECO:0000256" key="4">
    <source>
        <dbReference type="ARBA" id="ARBA00022723"/>
    </source>
</evidence>
<dbReference type="CDD" id="cd03377">
    <property type="entry name" value="TPP_PFOR_PNO"/>
    <property type="match status" value="1"/>
</dbReference>
<dbReference type="InterPro" id="IPR033412">
    <property type="entry name" value="PFOR_II"/>
</dbReference>
<dbReference type="GO" id="GO:0019164">
    <property type="term" value="F:pyruvate synthase activity"/>
    <property type="evidence" value="ECO:0007669"/>
    <property type="project" value="UniProtKB-EC"/>
</dbReference>
<dbReference type="Pfam" id="PF13484">
    <property type="entry name" value="Fer4_16"/>
    <property type="match status" value="1"/>
</dbReference>
<keyword evidence="7 12" id="KW-0408">Iron</keyword>
<feature type="binding site" evidence="12">
    <location>
        <position position="687"/>
    </location>
    <ligand>
        <name>[4Fe-4S] cluster</name>
        <dbReference type="ChEBI" id="CHEBI:49883"/>
        <label>1</label>
    </ligand>
</feature>
<dbReference type="GO" id="GO:0006979">
    <property type="term" value="P:response to oxidative stress"/>
    <property type="evidence" value="ECO:0007669"/>
    <property type="project" value="TreeGrafter"/>
</dbReference>
<feature type="binding site" evidence="12">
    <location>
        <position position="745"/>
    </location>
    <ligand>
        <name>[4Fe-4S] cluster</name>
        <dbReference type="ChEBI" id="CHEBI:49883"/>
        <label>2</label>
    </ligand>
</feature>
<dbReference type="SUPFAM" id="SSF54862">
    <property type="entry name" value="4Fe-4S ferredoxins"/>
    <property type="match status" value="1"/>
</dbReference>
<dbReference type="FunFam" id="3.40.50.970:FF:000012">
    <property type="entry name" value="Pyruvate:ferredoxin (Flavodoxin) oxidoreductase"/>
    <property type="match status" value="1"/>
</dbReference>
<evidence type="ECO:0000256" key="7">
    <source>
        <dbReference type="ARBA" id="ARBA00023004"/>
    </source>
</evidence>
<evidence type="ECO:0000256" key="5">
    <source>
        <dbReference type="ARBA" id="ARBA00022982"/>
    </source>
</evidence>
<dbReference type="PANTHER" id="PTHR32154">
    <property type="entry name" value="PYRUVATE-FLAVODOXIN OXIDOREDUCTASE-RELATED"/>
    <property type="match status" value="1"/>
</dbReference>
<dbReference type="InterPro" id="IPR011895">
    <property type="entry name" value="Pyrv_flavodox_OxRed"/>
</dbReference>
<feature type="binding site" evidence="12">
    <location>
        <position position="810"/>
    </location>
    <ligand>
        <name>[4Fe-4S] cluster</name>
        <dbReference type="ChEBI" id="CHEBI:49883"/>
        <label>3</label>
    </ligand>
</feature>
<dbReference type="PROSITE" id="PS51379">
    <property type="entry name" value="4FE4S_FER_2"/>
    <property type="match status" value="2"/>
</dbReference>
<dbReference type="SUPFAM" id="SSF53323">
    <property type="entry name" value="Pyruvate-ferredoxin oxidoreductase, PFOR, domain III"/>
    <property type="match status" value="1"/>
</dbReference>
<feature type="binding site" evidence="10">
    <location>
        <position position="57"/>
    </location>
    <ligand>
        <name>thiamine diphosphate</name>
        <dbReference type="ChEBI" id="CHEBI:58937"/>
    </ligand>
</feature>
<sequence length="1167" mass="128427">MDGNTAAAYASYAFIDTAIIYPITPSSPMAESIDEWATAGKKNIFDQQVELREMQSEGGAAGTLHGCLQGGALTATYTASQGLLLMIPNMYKIAGELLPGVFHVSARSLASNALSIFGDHQDVMAARQTGFSLLASSNVQQCMDLGAVAHLVSIESRIPTLHFFDGFRTSHELQKIEMLDYDKLSEMVDLEAIARFRSRSLNPDNPLLRGTTQNPDVFFQTREAVNKFYEPLPGIFQKYMDRMNALTGRNYKLFNYHGSETAENVIIAMGSACDVIRETIEYLNQMGSEYGLLEVHLYRPFSIQHLIDALPKTIKRLTVLDRTKEPGAPGEPLYLDVKSAFYGGKNPPLILGGIYGLASKEFSPANVKEVLANMDSEDPRDQFTVGIVDDVTFRSLPPFKEPFNPTPKNTIACKFWGLGSDGTVGANKSAVKIIGDHTDKYVQAYFAYDSKKSGGVTISHLRFGDTKIRSSYQITNADFIACHNQAYVHQYDLLEGIKPGGTFLLNCNWSEDELERELPSDLKQTIAVKNINFYTINAVDIAREIGLGGRINMVMQSAFFKLTGVIPVEDAADYLKKEVEKNYGRKGKKVVEMNGQAIDQGMNACLKTNVPASWEDAASNGDSQGNDFPEFVEKILVPMNRQKGDSLPVSVFNGNEDGTYPTGTTKYEKRAISLFVADWNPDNCIQCNQCAFVCPHGVLRPMLLSDEQVENAPMSMTATKALGKGYEGKYFMGFSALDCTGCGNCVDVCPAKEKAIELKPLADKRDTYVELWNYVKDIEPPELSDKQISTVKGSQFLKPLIEFSGACAGCGETPYAKLITQLFGDRMVVSNSAGCATVWGGSAPSVPYTKNSCGHGPAWGFSLFEDNAEYGYGMHVGAKTVRRALESDIRKLLDKGVDKTLESAMREWLEGMDETEGSRARATKLATALKPFENDSRLGRIVQKSHLFVKHSNWVFGGDGWAYDIGFGGLDHVLASGENINVMVFDTEVYSNTGGQSSKATPTAAIAKFASSGKRSKKKDLGMMMISYGYVYVAQVAIGADKSQALKAIREAEAYNGPSLVIGYAPCVNHGIKSGMGYSQRQAKRAVEAGYWSLYRYNPGIRKNGKNPFILDSKPPVADFEEFLMSEVRYASLMQQSPETAKKLFVKAKNDSMERIKNYQRLSNQIQ</sequence>
<dbReference type="EC" id="1.2.7.1" evidence="9"/>
<dbReference type="GO" id="GO:0022900">
    <property type="term" value="P:electron transport chain"/>
    <property type="evidence" value="ECO:0007669"/>
    <property type="project" value="InterPro"/>
</dbReference>
<dbReference type="PROSITE" id="PS00198">
    <property type="entry name" value="4FE4S_FER_1"/>
    <property type="match status" value="2"/>
</dbReference>
<feature type="binding site" evidence="12">
    <location>
        <position position="1067"/>
    </location>
    <ligand>
        <name>[4Fe-4S] cluster</name>
        <dbReference type="ChEBI" id="CHEBI:49883"/>
        <label>3</label>
    </ligand>
</feature>
<evidence type="ECO:0000256" key="12">
    <source>
        <dbReference type="PIRSR" id="PIRSR000159-50"/>
    </source>
</evidence>
<dbReference type="Gene3D" id="3.40.920.10">
    <property type="entry name" value="Pyruvate-ferredoxin oxidoreductase, PFOR, domain III"/>
    <property type="match status" value="1"/>
</dbReference>
<dbReference type="GO" id="GO:0005506">
    <property type="term" value="F:iron ion binding"/>
    <property type="evidence" value="ECO:0007669"/>
    <property type="project" value="InterPro"/>
</dbReference>
<comment type="cofactor">
    <cofactor evidence="12">
        <name>[4Fe-4S] cluster</name>
        <dbReference type="ChEBI" id="CHEBI:49883"/>
    </cofactor>
    <text evidence="12">Binds 3 [4Fe-4S] clusters per subunit.</text>
</comment>
<proteinExistence type="inferred from homology"/>
<dbReference type="FunFam" id="3.40.50.970:FF:000041">
    <property type="entry name" value="Pyruvate:ferredoxin (Flavodoxin) oxidoreductase"/>
    <property type="match status" value="1"/>
</dbReference>
<dbReference type="KEGG" id="dwd:DSCW_05640"/>
<keyword evidence="14" id="KW-0670">Pyruvate</keyword>
<feature type="site" description="Important for catalytic activity" evidence="11">
    <location>
        <position position="107"/>
    </location>
</feature>
<dbReference type="SUPFAM" id="SSF52922">
    <property type="entry name" value="TK C-terminal domain-like"/>
    <property type="match status" value="1"/>
</dbReference>
<keyword evidence="4 12" id="KW-0479">Metal-binding</keyword>
<dbReference type="InterPro" id="IPR002880">
    <property type="entry name" value="Pyrv_Fd/Flavodoxin_OxRdtase_N"/>
</dbReference>
<comment type="catalytic activity">
    <reaction evidence="9">
        <text>2 oxidized [2Fe-2S]-[ferredoxin] + pyruvate + CoA = 2 reduced [2Fe-2S]-[ferredoxin] + acetyl-CoA + CO2 + H(+)</text>
        <dbReference type="Rhea" id="RHEA:12765"/>
        <dbReference type="Rhea" id="RHEA-COMP:10000"/>
        <dbReference type="Rhea" id="RHEA-COMP:10001"/>
        <dbReference type="ChEBI" id="CHEBI:15361"/>
        <dbReference type="ChEBI" id="CHEBI:15378"/>
        <dbReference type="ChEBI" id="CHEBI:16526"/>
        <dbReference type="ChEBI" id="CHEBI:33737"/>
        <dbReference type="ChEBI" id="CHEBI:33738"/>
        <dbReference type="ChEBI" id="CHEBI:57287"/>
        <dbReference type="ChEBI" id="CHEBI:57288"/>
        <dbReference type="EC" id="1.2.7.1"/>
    </reaction>
</comment>
<dbReference type="Gene3D" id="3.40.50.970">
    <property type="match status" value="2"/>
</dbReference>
<dbReference type="SUPFAM" id="SSF52518">
    <property type="entry name" value="Thiamin diphosphate-binding fold (THDP-binding)"/>
    <property type="match status" value="2"/>
</dbReference>
<dbReference type="PANTHER" id="PTHR32154:SF0">
    <property type="entry name" value="PYRUVATE-FLAVODOXIN OXIDOREDUCTASE-RELATED"/>
    <property type="match status" value="1"/>
</dbReference>
<evidence type="ECO:0000256" key="3">
    <source>
        <dbReference type="ARBA" id="ARBA00022485"/>
    </source>
</evidence>
<keyword evidence="3 12" id="KW-0004">4Fe-4S</keyword>
<dbReference type="FunFam" id="3.40.920.10:FF:000001">
    <property type="entry name" value="Pyruvate:ferredoxin (Flavodoxin) oxidoreductase"/>
    <property type="match status" value="1"/>
</dbReference>
<dbReference type="CDD" id="cd07034">
    <property type="entry name" value="TPP_PYR_PFOR_IOR-alpha_like"/>
    <property type="match status" value="1"/>
</dbReference>
<dbReference type="Gene3D" id="3.40.50.920">
    <property type="match status" value="1"/>
</dbReference>
<comment type="similarity">
    <text evidence="1 9">Belongs to the pyruvate:ferredoxin/flavodoxin oxidoreductase family.</text>
</comment>
<name>A0A5K7Z9I7_9BACT</name>
<dbReference type="Pfam" id="PF01855">
    <property type="entry name" value="POR_N"/>
    <property type="match status" value="1"/>
</dbReference>
<organism evidence="14 15">
    <name type="scientific">Desulfosarcina widdelii</name>
    <dbReference type="NCBI Taxonomy" id="947919"/>
    <lineage>
        <taxon>Bacteria</taxon>
        <taxon>Pseudomonadati</taxon>
        <taxon>Thermodesulfobacteriota</taxon>
        <taxon>Desulfobacteria</taxon>
        <taxon>Desulfobacterales</taxon>
        <taxon>Desulfosarcinaceae</taxon>
        <taxon>Desulfosarcina</taxon>
    </lineage>
</organism>
<feature type="binding site" evidence="12">
    <location>
        <position position="749"/>
    </location>
    <ligand>
        <name>[4Fe-4S] cluster</name>
        <dbReference type="ChEBI" id="CHEBI:49883"/>
        <label>1</label>
    </ligand>
</feature>
<feature type="binding site" evidence="12">
    <location>
        <position position="742"/>
    </location>
    <ligand>
        <name>[4Fe-4S] cluster</name>
        <dbReference type="ChEBI" id="CHEBI:49883"/>
        <label>2</label>
    </ligand>
</feature>
<keyword evidence="5 9" id="KW-0249">Electron transport</keyword>
<feature type="site" description="Important for catalytic activity" evidence="11">
    <location>
        <position position="24"/>
    </location>
</feature>
<dbReference type="GO" id="GO:0051539">
    <property type="term" value="F:4 iron, 4 sulfur cluster binding"/>
    <property type="evidence" value="ECO:0007669"/>
    <property type="project" value="UniProtKB-KW"/>
</dbReference>
<feature type="binding site" evidence="12">
    <location>
        <position position="739"/>
    </location>
    <ligand>
        <name>[4Fe-4S] cluster</name>
        <dbReference type="ChEBI" id="CHEBI:49883"/>
        <label>2</label>
    </ligand>
</feature>
<protein>
    <recommendedName>
        <fullName evidence="9">Pyruvate:ferredoxin oxidoreductase</fullName>
        <ecNumber evidence="9">1.2.7.1</ecNumber>
    </recommendedName>
    <alternativeName>
        <fullName evidence="9">Pyruvate synthase</fullName>
    </alternativeName>
</protein>
<dbReference type="InterPro" id="IPR019456">
    <property type="entry name" value="Pyrv-flavodox_OxRtase_EKR"/>
</dbReference>
<feature type="binding site" evidence="12">
    <location>
        <position position="690"/>
    </location>
    <ligand>
        <name>[4Fe-4S] cluster</name>
        <dbReference type="ChEBI" id="CHEBI:49883"/>
        <label>1</label>
    </ligand>
</feature>
<dbReference type="AlphaFoldDB" id="A0A5K7Z9I7"/>
<dbReference type="PIRSF" id="PIRSF000159">
    <property type="entry name" value="NifJ"/>
    <property type="match status" value="1"/>
</dbReference>
<feature type="binding site" evidence="10">
    <location>
        <position position="812"/>
    </location>
    <ligand>
        <name>thiamine diphosphate</name>
        <dbReference type="ChEBI" id="CHEBI:58937"/>
    </ligand>
</feature>
<keyword evidence="6 9" id="KW-0560">Oxidoreductase</keyword>
<feature type="binding site" evidence="10">
    <location>
        <position position="107"/>
    </location>
    <ligand>
        <name>pyruvate</name>
        <dbReference type="ChEBI" id="CHEBI:15361"/>
    </ligand>
</feature>